<sequence>MLYHESNSNNPVENEAGEEYRPNRVILTQGRCRCNRRVFIPEAGKEVLFYLCCKEQGEFFGEECVLDNEFIYNTVTTSTYVVCYRLHIEQYKENMLRFKEKGFCYEPVRPRTAVYRRPKSTASLRARSAARARTTSPRMFTVMDDVYDSDQESQVTEHEEPKETQSTALSKELEKILQQHGDKNSVLATMKSEDIVRKAMAMAEKKAESMKRNKKSEEDEWSTVLHAENRQAKFLISVNKMKVAELKKQLDDIENRRMNIAMKQQKKKALQENFNSNNELHLNDKLLDKENSRTRLDLKHNEQEYRVSDTTDDLTSTERNQSQMTEKMIQRESSDELRLKVIDDEDWSESIVHKLDNRLRPIDDLSMQTTNIYQDQHRAISARF</sequence>
<accession>A0ABQ9E0Z6</accession>
<dbReference type="EMBL" id="JARBDR010000921">
    <property type="protein sequence ID" value="KAJ8298805.1"/>
    <property type="molecule type" value="Genomic_DNA"/>
</dbReference>
<evidence type="ECO:0000313" key="4">
    <source>
        <dbReference type="Proteomes" id="UP001217089"/>
    </source>
</evidence>
<feature type="region of interest" description="Disordered" evidence="2">
    <location>
        <begin position="305"/>
        <end position="324"/>
    </location>
</feature>
<feature type="compositionally biased region" description="Polar residues" evidence="2">
    <location>
        <begin position="313"/>
        <end position="324"/>
    </location>
</feature>
<comment type="caution">
    <text evidence="3">The sequence shown here is derived from an EMBL/GenBank/DDBJ whole genome shotgun (WGS) entry which is preliminary data.</text>
</comment>
<feature type="coiled-coil region" evidence="1">
    <location>
        <begin position="200"/>
        <end position="273"/>
    </location>
</feature>
<name>A0ABQ9E0Z6_TEGGR</name>
<proteinExistence type="predicted"/>
<protein>
    <submittedName>
        <fullName evidence="3">Uncharacterized protein</fullName>
    </submittedName>
</protein>
<evidence type="ECO:0000313" key="3">
    <source>
        <dbReference type="EMBL" id="KAJ8298805.1"/>
    </source>
</evidence>
<dbReference type="Gene3D" id="2.60.120.10">
    <property type="entry name" value="Jelly Rolls"/>
    <property type="match status" value="1"/>
</dbReference>
<keyword evidence="4" id="KW-1185">Reference proteome</keyword>
<dbReference type="InterPro" id="IPR014710">
    <property type="entry name" value="RmlC-like_jellyroll"/>
</dbReference>
<gene>
    <name evidence="3" type="ORF">KUTeg_022865</name>
</gene>
<keyword evidence="1" id="KW-0175">Coiled coil</keyword>
<organism evidence="3 4">
    <name type="scientific">Tegillarca granosa</name>
    <name type="common">Malaysian cockle</name>
    <name type="synonym">Anadara granosa</name>
    <dbReference type="NCBI Taxonomy" id="220873"/>
    <lineage>
        <taxon>Eukaryota</taxon>
        <taxon>Metazoa</taxon>
        <taxon>Spiralia</taxon>
        <taxon>Lophotrochozoa</taxon>
        <taxon>Mollusca</taxon>
        <taxon>Bivalvia</taxon>
        <taxon>Autobranchia</taxon>
        <taxon>Pteriomorphia</taxon>
        <taxon>Arcoida</taxon>
        <taxon>Arcoidea</taxon>
        <taxon>Arcidae</taxon>
        <taxon>Tegillarca</taxon>
    </lineage>
</organism>
<dbReference type="InterPro" id="IPR018490">
    <property type="entry name" value="cNMP-bd_dom_sf"/>
</dbReference>
<dbReference type="SUPFAM" id="SSF51206">
    <property type="entry name" value="cAMP-binding domain-like"/>
    <property type="match status" value="1"/>
</dbReference>
<evidence type="ECO:0000256" key="1">
    <source>
        <dbReference type="SAM" id="Coils"/>
    </source>
</evidence>
<dbReference type="Proteomes" id="UP001217089">
    <property type="component" value="Unassembled WGS sequence"/>
</dbReference>
<evidence type="ECO:0000256" key="2">
    <source>
        <dbReference type="SAM" id="MobiDB-lite"/>
    </source>
</evidence>
<reference evidence="3 4" key="1">
    <citation type="submission" date="2022-12" db="EMBL/GenBank/DDBJ databases">
        <title>Chromosome-level genome of Tegillarca granosa.</title>
        <authorList>
            <person name="Kim J."/>
        </authorList>
    </citation>
    <scope>NUCLEOTIDE SEQUENCE [LARGE SCALE GENOMIC DNA]</scope>
    <source>
        <strain evidence="3">Teg-2019</strain>
        <tissue evidence="3">Adductor muscle</tissue>
    </source>
</reference>